<dbReference type="GO" id="GO:0019698">
    <property type="term" value="P:D-galacturonate catabolic process"/>
    <property type="evidence" value="ECO:0007669"/>
    <property type="project" value="TreeGrafter"/>
</dbReference>
<dbReference type="InterPro" id="IPR029056">
    <property type="entry name" value="Ribokinase-like"/>
</dbReference>
<keyword evidence="2" id="KW-0808">Transferase</keyword>
<feature type="domain" description="Carbohydrate kinase PfkB" evidence="15">
    <location>
        <begin position="7"/>
        <end position="306"/>
    </location>
</feature>
<evidence type="ECO:0000256" key="14">
    <source>
        <dbReference type="ARBA" id="ARBA00080545"/>
    </source>
</evidence>
<evidence type="ECO:0000313" key="16">
    <source>
        <dbReference type="EMBL" id="KAF7599408.1"/>
    </source>
</evidence>
<evidence type="ECO:0000256" key="10">
    <source>
        <dbReference type="ARBA" id="ARBA00054997"/>
    </source>
</evidence>
<reference evidence="17 18" key="2">
    <citation type="submission" date="2017-07" db="EMBL/GenBank/DDBJ databases">
        <title>Candidatus Dactylopiibacterium carminicum, a nitrogen-fixing symbiont of the cochineal insect Dactylopius coccus and Dactylopius opuntiae (Hemiptera: Coccoidea: Dactylopiidae).</title>
        <authorList>
            <person name="Vera A."/>
        </authorList>
    </citation>
    <scope>NUCLEOTIDE SEQUENCE [LARGE SCALE GENOMIC DNA]</scope>
    <source>
        <strain evidence="17 18">NFDCM</strain>
    </source>
</reference>
<dbReference type="EMBL" id="NMRN01000017">
    <property type="protein sequence ID" value="PAS93434.1"/>
    <property type="molecule type" value="Genomic_DNA"/>
</dbReference>
<keyword evidence="6" id="KW-0119">Carbohydrate metabolism</keyword>
<dbReference type="GO" id="GO:0005829">
    <property type="term" value="C:cytosol"/>
    <property type="evidence" value="ECO:0007669"/>
    <property type="project" value="TreeGrafter"/>
</dbReference>
<comment type="pathway">
    <text evidence="7">Carbohydrate acid metabolism; 2-dehydro-3-deoxy-D-gluconate degradation; D-glyceraldehyde 3-phosphate and pyruvate from 2-dehydro-3-deoxy-D-gluconate: step 1/2.</text>
</comment>
<dbReference type="GO" id="GO:0042840">
    <property type="term" value="P:D-glucuronate catabolic process"/>
    <property type="evidence" value="ECO:0007669"/>
    <property type="project" value="TreeGrafter"/>
</dbReference>
<dbReference type="GO" id="GO:0008673">
    <property type="term" value="F:2-dehydro-3-deoxygluconokinase activity"/>
    <property type="evidence" value="ECO:0007669"/>
    <property type="project" value="UniProtKB-EC"/>
</dbReference>
<dbReference type="Proteomes" id="UP000623509">
    <property type="component" value="Unassembled WGS sequence"/>
</dbReference>
<evidence type="ECO:0000256" key="2">
    <source>
        <dbReference type="ARBA" id="ARBA00022679"/>
    </source>
</evidence>
<dbReference type="OrthoDB" id="9795789at2"/>
<evidence type="ECO:0000313" key="18">
    <source>
        <dbReference type="Proteomes" id="UP000216107"/>
    </source>
</evidence>
<dbReference type="CDD" id="cd01166">
    <property type="entry name" value="KdgK"/>
    <property type="match status" value="1"/>
</dbReference>
<evidence type="ECO:0000256" key="7">
    <source>
        <dbReference type="ARBA" id="ARBA00043951"/>
    </source>
</evidence>
<keyword evidence="3" id="KW-0547">Nucleotide-binding</keyword>
<dbReference type="AlphaFoldDB" id="A0A272ETK2"/>
<dbReference type="PROSITE" id="PS00584">
    <property type="entry name" value="PFKB_KINASES_2"/>
    <property type="match status" value="1"/>
</dbReference>
<reference evidence="16 19" key="1">
    <citation type="submission" date="2016-08" db="EMBL/GenBank/DDBJ databases">
        <title>Candidatus Dactylopiibacterium carminicum genome sequence.</title>
        <authorList>
            <person name="Ramirez-Puebla S.T."/>
            <person name="Ormeno-Orrillo E."/>
            <person name="Vera-Ponce De Leon A."/>
            <person name="Luis L."/>
            <person name="Sanchez-Flores A."/>
            <person name="Monica R."/>
            <person name="Martinez-Romero E."/>
        </authorList>
    </citation>
    <scope>NUCLEOTIDE SEQUENCE [LARGE SCALE GENOMIC DNA]</scope>
    <source>
        <strain evidence="16">END1</strain>
    </source>
</reference>
<keyword evidence="19" id="KW-1185">Reference proteome</keyword>
<comment type="caution">
    <text evidence="17">The sequence shown here is derived from an EMBL/GenBank/DDBJ whole genome shotgun (WGS) entry which is preliminary data.</text>
</comment>
<evidence type="ECO:0000256" key="5">
    <source>
        <dbReference type="ARBA" id="ARBA00022840"/>
    </source>
</evidence>
<evidence type="ECO:0000256" key="6">
    <source>
        <dbReference type="ARBA" id="ARBA00023277"/>
    </source>
</evidence>
<keyword evidence="5" id="KW-0067">ATP-binding</keyword>
<dbReference type="PANTHER" id="PTHR43085">
    <property type="entry name" value="HEXOKINASE FAMILY MEMBER"/>
    <property type="match status" value="1"/>
</dbReference>
<evidence type="ECO:0000256" key="13">
    <source>
        <dbReference type="ARBA" id="ARBA00075711"/>
    </source>
</evidence>
<dbReference type="GO" id="GO:0005524">
    <property type="term" value="F:ATP binding"/>
    <property type="evidence" value="ECO:0007669"/>
    <property type="project" value="UniProtKB-KW"/>
</dbReference>
<evidence type="ECO:0000259" key="15">
    <source>
        <dbReference type="Pfam" id="PF00294"/>
    </source>
</evidence>
<dbReference type="RefSeq" id="WP_095524386.1">
    <property type="nucleotide sequence ID" value="NZ_MDUX01000021.1"/>
</dbReference>
<dbReference type="PANTHER" id="PTHR43085:SF15">
    <property type="entry name" value="2-DEHYDRO-3-DEOXYGLUCONOKINASE"/>
    <property type="match status" value="1"/>
</dbReference>
<dbReference type="InterPro" id="IPR002173">
    <property type="entry name" value="Carboh/pur_kinase_PfkB_CS"/>
</dbReference>
<gene>
    <name evidence="16" type="ORF">BGI27_08090</name>
    <name evidence="17" type="ORF">CGU29_07730</name>
</gene>
<dbReference type="InterPro" id="IPR050306">
    <property type="entry name" value="PfkB_Carbo_kinase"/>
</dbReference>
<dbReference type="Gene3D" id="3.40.1190.20">
    <property type="match status" value="1"/>
</dbReference>
<dbReference type="InterPro" id="IPR011611">
    <property type="entry name" value="PfkB_dom"/>
</dbReference>
<comment type="similarity">
    <text evidence="1">Belongs to the carbohydrate kinase PfkB family.</text>
</comment>
<dbReference type="EC" id="2.7.1.45" evidence="11"/>
<sequence>MEKKCRIALFGECMIELRGEMFGTMQQTFGGDTLNTAVYLARLGADSGIQVSYATQLGTDAFSERMVSAWEKEGIDTCMVRRVEGKMPGLYTIQVDDTGERTFYYWRDMSAAKDFFVGQDNSSLLEQHIDELDVLYFSGISLAVLPDSGRETLFRLAERLRARGGKVFFDNNYRPRVWRGDSRTQEWYDRAFACADLTLITLEDNAALYGLDEESALAHAYSLPCEEVVIKRGADPTIIRLRGQEPLLVPTFRVDKVVDTTGAGDSFAGGYLAARLAGRPPEVAGRYGNKLASIVVQYPGAIIPMTAMPVFFFG</sequence>
<evidence type="ECO:0000313" key="17">
    <source>
        <dbReference type="EMBL" id="PAS93434.1"/>
    </source>
</evidence>
<dbReference type="SUPFAM" id="SSF53613">
    <property type="entry name" value="Ribokinase-like"/>
    <property type="match status" value="1"/>
</dbReference>
<keyword evidence="4 17" id="KW-0418">Kinase</keyword>
<evidence type="ECO:0000256" key="9">
    <source>
        <dbReference type="ARBA" id="ARBA00050729"/>
    </source>
</evidence>
<evidence type="ECO:0000256" key="11">
    <source>
        <dbReference type="ARBA" id="ARBA00066369"/>
    </source>
</evidence>
<dbReference type="Pfam" id="PF00294">
    <property type="entry name" value="PfkB"/>
    <property type="match status" value="1"/>
</dbReference>
<evidence type="ECO:0000256" key="8">
    <source>
        <dbReference type="ARBA" id="ARBA00044254"/>
    </source>
</evidence>
<accession>A0A272ETK2</accession>
<evidence type="ECO:0000256" key="3">
    <source>
        <dbReference type="ARBA" id="ARBA00022741"/>
    </source>
</evidence>
<organism evidence="17 18">
    <name type="scientific">Candidatus Dactylopiibacterium carminicum</name>
    <dbReference type="NCBI Taxonomy" id="857335"/>
    <lineage>
        <taxon>Bacteria</taxon>
        <taxon>Pseudomonadati</taxon>
        <taxon>Pseudomonadota</taxon>
        <taxon>Betaproteobacteria</taxon>
        <taxon>Rhodocyclales</taxon>
        <taxon>Rhodocyclaceae</taxon>
        <taxon>Candidatus Dactylopiibacterium</taxon>
    </lineage>
</organism>
<dbReference type="GO" id="GO:0006974">
    <property type="term" value="P:DNA damage response"/>
    <property type="evidence" value="ECO:0007669"/>
    <property type="project" value="TreeGrafter"/>
</dbReference>
<proteinExistence type="inferred from homology"/>
<evidence type="ECO:0000313" key="19">
    <source>
        <dbReference type="Proteomes" id="UP000623509"/>
    </source>
</evidence>
<comment type="function">
    <text evidence="10">Catalyzes the phosphorylation of 2-keto-3-deoxygluconate (KDG) to produce 2-keto-3-deoxy-6-phosphogluconate (KDPG).</text>
</comment>
<dbReference type="FunFam" id="3.40.1190.20:FF:000011">
    <property type="entry name" value="2-dehydro-3-deoxygluconokinase, putative"/>
    <property type="match status" value="1"/>
</dbReference>
<evidence type="ECO:0000256" key="12">
    <source>
        <dbReference type="ARBA" id="ARBA00067931"/>
    </source>
</evidence>
<dbReference type="EMBL" id="MDUX01000021">
    <property type="protein sequence ID" value="KAF7599408.1"/>
    <property type="molecule type" value="Genomic_DNA"/>
</dbReference>
<evidence type="ECO:0000256" key="4">
    <source>
        <dbReference type="ARBA" id="ARBA00022777"/>
    </source>
</evidence>
<dbReference type="Proteomes" id="UP000216107">
    <property type="component" value="Unassembled WGS sequence"/>
</dbReference>
<evidence type="ECO:0000256" key="1">
    <source>
        <dbReference type="ARBA" id="ARBA00010688"/>
    </source>
</evidence>
<protein>
    <recommendedName>
        <fullName evidence="12">2-dehydro-3-deoxygluconokinase</fullName>
        <ecNumber evidence="11">2.7.1.45</ecNumber>
    </recommendedName>
    <alternativeName>
        <fullName evidence="13">2-keto-3-deoxygluconokinase</fullName>
    </alternativeName>
    <alternativeName>
        <fullName evidence="14">3-deoxy-2-oxo-D-gluconate kinase</fullName>
    </alternativeName>
    <alternativeName>
        <fullName evidence="8">KDG kinase</fullName>
    </alternativeName>
</protein>
<name>A0A272ETK2_9RHOO</name>
<comment type="catalytic activity">
    <reaction evidence="9">
        <text>2-dehydro-3-deoxy-D-gluconate + ATP = 2-dehydro-3-deoxy-6-phospho-D-gluconate + ADP + H(+)</text>
        <dbReference type="Rhea" id="RHEA:14797"/>
        <dbReference type="ChEBI" id="CHEBI:15378"/>
        <dbReference type="ChEBI" id="CHEBI:30616"/>
        <dbReference type="ChEBI" id="CHEBI:57569"/>
        <dbReference type="ChEBI" id="CHEBI:57990"/>
        <dbReference type="ChEBI" id="CHEBI:456216"/>
        <dbReference type="EC" id="2.7.1.45"/>
    </reaction>
</comment>